<sequence length="347" mass="38021">MMGQPKELRRGNRRKVIQLLFDQHNWNEGRLTRPQLAELTGLSKVTVNAIVQELQDAGLLELARQEGDRGALGRVPQGIQLKRECGTVLAGDVQRGRIAFRVSAMTGHETSEHSLPCSQQQLLQALQQYIREVSVSKPFGPLRQVVLALPAPVSADGQVGEPNAVRELDTRQLQNWSHTNEIALTFENDANLAAFAAAELFPDDPYLAALIERRSGTGLGLILDDQLYRGMSGKAGELGRSPWPTLHGSEVLEQLPDDERLRATTYLLASLAQTLDLQLLVLGLPESRAHALAAALTPLLPPSIRLNLVEDVDRLTLDGASRRAMQLARSQFIDEVSMRAGGEPHVA</sequence>
<dbReference type="SUPFAM" id="SSF46785">
    <property type="entry name" value="Winged helix' DNA-binding domain"/>
    <property type="match status" value="1"/>
</dbReference>
<dbReference type="InterPro" id="IPR000835">
    <property type="entry name" value="HTH_MarR-typ"/>
</dbReference>
<protein>
    <recommendedName>
        <fullName evidence="1">HTH marR-type domain-containing protein</fullName>
    </recommendedName>
</protein>
<dbReference type="Gene3D" id="1.10.10.10">
    <property type="entry name" value="Winged helix-like DNA-binding domain superfamily/Winged helix DNA-binding domain"/>
    <property type="match status" value="1"/>
</dbReference>
<dbReference type="Pfam" id="PF12802">
    <property type="entry name" value="MarR_2"/>
    <property type="match status" value="1"/>
</dbReference>
<dbReference type="InterPro" id="IPR036388">
    <property type="entry name" value="WH-like_DNA-bd_sf"/>
</dbReference>
<comment type="caution">
    <text evidence="2">The sequence shown here is derived from an EMBL/GenBank/DDBJ whole genome shotgun (WGS) entry which is preliminary data.</text>
</comment>
<dbReference type="PANTHER" id="PTHR18964">
    <property type="entry name" value="ROK (REPRESSOR, ORF, KINASE) FAMILY"/>
    <property type="match status" value="1"/>
</dbReference>
<feature type="domain" description="HTH marR-type" evidence="1">
    <location>
        <begin position="28"/>
        <end position="69"/>
    </location>
</feature>
<gene>
    <name evidence="2" type="ORF">Dxin01_03513</name>
</gene>
<dbReference type="Pfam" id="PF00480">
    <property type="entry name" value="ROK"/>
    <property type="match status" value="1"/>
</dbReference>
<dbReference type="Proteomes" id="UP001458946">
    <property type="component" value="Unassembled WGS sequence"/>
</dbReference>
<dbReference type="Gene3D" id="3.30.420.40">
    <property type="match status" value="2"/>
</dbReference>
<organism evidence="2 3">
    <name type="scientific">Deinococcus xinjiangensis</name>
    <dbReference type="NCBI Taxonomy" id="457454"/>
    <lineage>
        <taxon>Bacteria</taxon>
        <taxon>Thermotogati</taxon>
        <taxon>Deinococcota</taxon>
        <taxon>Deinococci</taxon>
        <taxon>Deinococcales</taxon>
        <taxon>Deinococcaceae</taxon>
        <taxon>Deinococcus</taxon>
    </lineage>
</organism>
<dbReference type="InterPro" id="IPR043129">
    <property type="entry name" value="ATPase_NBD"/>
</dbReference>
<dbReference type="PANTHER" id="PTHR18964:SF173">
    <property type="entry name" value="GLUCOKINASE"/>
    <property type="match status" value="1"/>
</dbReference>
<name>A0ABP9VGI1_9DEIO</name>
<evidence type="ECO:0000313" key="2">
    <source>
        <dbReference type="EMBL" id="GAA5503751.1"/>
    </source>
</evidence>
<reference evidence="2 3" key="1">
    <citation type="submission" date="2024-02" db="EMBL/GenBank/DDBJ databases">
        <title>Deinococcus xinjiangensis NBRC 107630.</title>
        <authorList>
            <person name="Ichikawa N."/>
            <person name="Katano-Makiyama Y."/>
            <person name="Hidaka K."/>
        </authorList>
    </citation>
    <scope>NUCLEOTIDE SEQUENCE [LARGE SCALE GENOMIC DNA]</scope>
    <source>
        <strain evidence="2 3">NBRC 107630</strain>
    </source>
</reference>
<dbReference type="InterPro" id="IPR036390">
    <property type="entry name" value="WH_DNA-bd_sf"/>
</dbReference>
<keyword evidence="3" id="KW-1185">Reference proteome</keyword>
<dbReference type="SUPFAM" id="SSF53067">
    <property type="entry name" value="Actin-like ATPase domain"/>
    <property type="match status" value="1"/>
</dbReference>
<dbReference type="InterPro" id="IPR000600">
    <property type="entry name" value="ROK"/>
</dbReference>
<dbReference type="EMBL" id="BAABRN010000065">
    <property type="protein sequence ID" value="GAA5503751.1"/>
    <property type="molecule type" value="Genomic_DNA"/>
</dbReference>
<proteinExistence type="predicted"/>
<evidence type="ECO:0000313" key="3">
    <source>
        <dbReference type="Proteomes" id="UP001458946"/>
    </source>
</evidence>
<dbReference type="CDD" id="cd00090">
    <property type="entry name" value="HTH_ARSR"/>
    <property type="match status" value="1"/>
</dbReference>
<dbReference type="InterPro" id="IPR011991">
    <property type="entry name" value="ArsR-like_HTH"/>
</dbReference>
<evidence type="ECO:0000259" key="1">
    <source>
        <dbReference type="Pfam" id="PF12802"/>
    </source>
</evidence>
<accession>A0ABP9VGI1</accession>